<evidence type="ECO:0000313" key="4">
    <source>
        <dbReference type="Proteomes" id="UP000265000"/>
    </source>
</evidence>
<name>A0A147AX56_FUNHE</name>
<feature type="coiled-coil region" evidence="1">
    <location>
        <begin position="590"/>
        <end position="677"/>
    </location>
</feature>
<protein>
    <submittedName>
        <fullName evidence="2 3">Syncoilin</fullName>
    </submittedName>
</protein>
<dbReference type="GO" id="GO:0005882">
    <property type="term" value="C:intermediate filament"/>
    <property type="evidence" value="ECO:0007669"/>
    <property type="project" value="InterPro"/>
</dbReference>
<evidence type="ECO:0000313" key="3">
    <source>
        <dbReference type="Ensembl" id="ENSFHEP00000020594.1"/>
    </source>
</evidence>
<dbReference type="PANTHER" id="PTHR47147">
    <property type="entry name" value="SYNCOILIN"/>
    <property type="match status" value="1"/>
</dbReference>
<feature type="coiled-coil region" evidence="1">
    <location>
        <begin position="492"/>
        <end position="537"/>
    </location>
</feature>
<dbReference type="GeneID" id="105916764"/>
<feature type="coiled-coil region" evidence="1">
    <location>
        <begin position="349"/>
        <end position="383"/>
    </location>
</feature>
<dbReference type="Ensembl" id="ENSFHET00000030145.1">
    <property type="protein sequence ID" value="ENSFHEP00000034688.1"/>
    <property type="gene ID" value="ENSFHEG00000022516.1"/>
</dbReference>
<reference evidence="2" key="1">
    <citation type="submission" date="2015-01" db="EMBL/GenBank/DDBJ databases">
        <title>EvidentialGene: Evidence-directed Construction of Complete mRNA Transcriptomes without Genomes.</title>
        <authorList>
            <person name="Gilbert D.G."/>
        </authorList>
    </citation>
    <scope>NUCLEOTIDE SEQUENCE</scope>
</reference>
<sequence>MEDQEEALSYAGFGPLFISEEKEATDKTKVEQSDCNQNPRGCSFTGKQLKQAALSKPYLQEMDVLLKSCEKLTGIPFRSRHIESYSEASLSKSSCVRRKEEVRTETYGEPCSPPQASCSSCYIDTKMGGTEADNEPATGQSLGTVIHGPGTSYHSEMPVSSAGNHLSASMLEYEGQLLGMLAMLESCMEESGMDFEPQGQAADAGQEYVHISHRHRGTTLTVDQPEDPAPLPMHIDPCVKRDRASEDGGIGDTIDLARKGTPKNNLVGCSNERPEKQGHLKVDQEVQNPDFVLSDLQVQGLGQAKQDPTFCEGINTAHMFDEETESMEDIAGICMDDNSLAAEERHESKPDLESDMNKLRSQMDDCIEEVQRLEKKRKDLLTEVLMLRGPGDKEEVAAGSKDEEETEESIGRKAVELIMILKKEEEGRREERKKEIHSLREERAEEERKTWKVNLERQGLLDELRSLRSRLFAAARTCAHCQAALNNQHCDVKLLRAEEEKLNSLVSQLTEESRQLRTAQQEQLQELQAQLDRQRSGQTRIAQEELTECRRNSCGDVQQYVQGGLKALEDRYEPILVALLKRKEATAGALAAAKEQSQELRVRLKPLREEIQKLELERTCLKEKLKLIHMQREEDTGHYKEAVHFLEENIRELRTVVEIQKRKNKDMEELRESLTKQLLLYRMASEDNTSCDQQGTT</sequence>
<dbReference type="AlphaFoldDB" id="A0A147AX56"/>
<evidence type="ECO:0000313" key="2">
    <source>
        <dbReference type="EMBL" id="JAR83164.1"/>
    </source>
</evidence>
<accession>A0A147AX56</accession>
<dbReference type="OrthoDB" id="8842296at2759"/>
<proteinExistence type="predicted"/>
<dbReference type="GeneTree" id="ENSGT00390000018108"/>
<dbReference type="Proteomes" id="UP000265000">
    <property type="component" value="Unplaced"/>
</dbReference>
<reference evidence="3" key="2">
    <citation type="submission" date="2025-05" db="UniProtKB">
        <authorList>
            <consortium name="Ensembl"/>
        </authorList>
    </citation>
    <scope>IDENTIFICATION</scope>
</reference>
<keyword evidence="4" id="KW-1185">Reference proteome</keyword>
<dbReference type="STRING" id="8078.ENSFHEP00000020594"/>
<dbReference type="EMBL" id="GCES01003159">
    <property type="protein sequence ID" value="JAR83164.1"/>
    <property type="molecule type" value="Transcribed_RNA"/>
</dbReference>
<feature type="coiled-coil region" evidence="1">
    <location>
        <begin position="422"/>
        <end position="449"/>
    </location>
</feature>
<organism evidence="2">
    <name type="scientific">Fundulus heteroclitus</name>
    <name type="common">Killifish</name>
    <name type="synonym">Mummichog</name>
    <dbReference type="NCBI Taxonomy" id="8078"/>
    <lineage>
        <taxon>Eukaryota</taxon>
        <taxon>Metazoa</taxon>
        <taxon>Chordata</taxon>
        <taxon>Craniata</taxon>
        <taxon>Vertebrata</taxon>
        <taxon>Euteleostomi</taxon>
        <taxon>Actinopterygii</taxon>
        <taxon>Neopterygii</taxon>
        <taxon>Teleostei</taxon>
        <taxon>Neoteleostei</taxon>
        <taxon>Acanthomorphata</taxon>
        <taxon>Ovalentaria</taxon>
        <taxon>Atherinomorphae</taxon>
        <taxon>Cyprinodontiformes</taxon>
        <taxon>Fundulidae</taxon>
        <taxon>Fundulus</taxon>
    </lineage>
</organism>
<evidence type="ECO:0000256" key="1">
    <source>
        <dbReference type="SAM" id="Coils"/>
    </source>
</evidence>
<dbReference type="PANTHER" id="PTHR47147:SF1">
    <property type="entry name" value="SYNCOILIN"/>
    <property type="match status" value="1"/>
</dbReference>
<keyword evidence="1" id="KW-0175">Coiled coil</keyword>
<dbReference type="Ensembl" id="ENSFHET00000035281.1">
    <property type="protein sequence ID" value="ENSFHEP00000020594.1"/>
    <property type="gene ID" value="ENSFHEG00000022516.1"/>
</dbReference>
<dbReference type="InterPro" id="IPR027702">
    <property type="entry name" value="Syncoilin"/>
</dbReference>